<dbReference type="AlphaFoldDB" id="A0A127QCV4"/>
<evidence type="ECO:0000313" key="1">
    <source>
        <dbReference type="EMBL" id="AMP07816.1"/>
    </source>
</evidence>
<protein>
    <recommendedName>
        <fullName evidence="3">Histidine phosphatase super family protein</fullName>
    </recommendedName>
</protein>
<name>A0A127QCV4_9BURK</name>
<dbReference type="EMBL" id="CP013234">
    <property type="protein sequence ID" value="AMP07816.1"/>
    <property type="molecule type" value="Genomic_DNA"/>
</dbReference>
<dbReference type="KEGG" id="cpra:CPter91_5533"/>
<evidence type="ECO:0008006" key="3">
    <source>
        <dbReference type="Google" id="ProtNLM"/>
    </source>
</evidence>
<accession>A0A127QCV4</accession>
<organism evidence="1 2">
    <name type="scientific">Collimonas pratensis</name>
    <dbReference type="NCBI Taxonomy" id="279113"/>
    <lineage>
        <taxon>Bacteria</taxon>
        <taxon>Pseudomonadati</taxon>
        <taxon>Pseudomonadota</taxon>
        <taxon>Betaproteobacteria</taxon>
        <taxon>Burkholderiales</taxon>
        <taxon>Oxalobacteraceae</taxon>
        <taxon>Collimonas</taxon>
    </lineage>
</organism>
<proteinExistence type="predicted"/>
<sequence length="238" mass="26353">MQINPLYLFEMRDNFPIAQVDVHHITWIFMNLLASRAALLLIGVSLFCSAQAGTAATTPDVQTIVLLRHGEKPEAGLGQLNCQGLNRALALPRVLEAKYGKPDVIFAPDPATQKKDHGTRYDYVRPLATVEPSAIYFGLPVNAAIDFSKTDDLRNALLAPQYRRSLLVVGWEHKIIEKLARQIVVEYGGDRASVPHWEDSDFDSIYLLRIVRDSGGAKISFSVDKEGLNDRPLTCPGA</sequence>
<dbReference type="Proteomes" id="UP000074561">
    <property type="component" value="Chromosome"/>
</dbReference>
<reference evidence="1 2" key="1">
    <citation type="submission" date="2015-11" db="EMBL/GenBank/DDBJ databases">
        <title>Exploring the genomic traits of fungus-feeding bacterial genus Collimonas.</title>
        <authorList>
            <person name="Song C."/>
            <person name="Schmidt R."/>
            <person name="de Jager V."/>
            <person name="Krzyzanowska D."/>
            <person name="Jongedijk E."/>
            <person name="Cankar K."/>
            <person name="Beekwilder J."/>
            <person name="van Veen A."/>
            <person name="de Boer W."/>
            <person name="van Veen J.A."/>
            <person name="Garbeva P."/>
        </authorList>
    </citation>
    <scope>NUCLEOTIDE SEQUENCE [LARGE SCALE GENOMIC DNA]</scope>
    <source>
        <strain evidence="1 2">Ter91</strain>
    </source>
</reference>
<dbReference type="PATRIC" id="fig|279113.9.peg.5490"/>
<dbReference type="STRING" id="279113.CPter91_5533"/>
<gene>
    <name evidence="1" type="ORF">CPter91_5533</name>
</gene>
<evidence type="ECO:0000313" key="2">
    <source>
        <dbReference type="Proteomes" id="UP000074561"/>
    </source>
</evidence>